<proteinExistence type="predicted"/>
<evidence type="ECO:0000256" key="2">
    <source>
        <dbReference type="SAM" id="SignalP"/>
    </source>
</evidence>
<dbReference type="KEGG" id="spib:G8759_11095"/>
<protein>
    <submittedName>
        <fullName evidence="3">T9SS type A sorting domain-containing protein</fullName>
    </submittedName>
</protein>
<dbReference type="SUPFAM" id="SSF69318">
    <property type="entry name" value="Integrin alpha N-terminal domain"/>
    <property type="match status" value="2"/>
</dbReference>
<sequence length="753" mass="81288">MKKLFTLCFFVIPLLDYAQSATPAFSFQYDQRPTVSMNGRALLNPWAGGLNATQYATMRLNDDTRDDLVVYDRATGKVSTFVAIDNPTGSGIAWQYAPVYEPAFPTINGWMTLIDYDADGRKDLFSPGPSGNINVYHNDSQTGRVAFGLAVSSLTTVGFGGKQNLYVSPTDSPAITDFDDDGDVDILTFDSSGNLITYQQNMSVERTGKKDGLDFKRADCQVWGHFIKEFCNDFTFGISCDGTVGMGKANPVVDVAKPSGARPLHSGNTLTILDANGDGKKDMLFGFVSCDNIAVLHNAGSNNENANFTSFDSLFPAQNPITFPAYAATYWEDVDGDGMKDLLASTYSDFNENNVYDFRASGWLYHNAGTNQKPDFKLVQKDFLQSDMLDLGEKAAPALADLDGDGDVDLLVGYSGVRSGTSYRAGLWHFENKGTTQNPAFVLITTDYLGLTQGLGLSDVIPSFADVDANGSIDLVLVGTGKGAEIRVFLNGASKGAPAQYTPTGAILWPNPGGQMIPGEFPALTDVDHDGKPDLLIGKSDGTVHYYRNTGTATNPVLQLQNQTFGGFTNDNSYYDRARSLVVADLNGDKKDELITASNNGKVRIYQFPDKPDQSLIVLDSLPALGLPGTGLIAAMADLDGDQLPDLMLGSIAGGLRYLKNTSQKIVVTGLPEEPTGPWAFPNPTDRFLTVRPVFAGRLDLVSMSGQTMVPGQDVRADVETLIDLGSLPDGTYLLRLSSDNRPAMVQKVVVWK</sequence>
<dbReference type="InterPro" id="IPR013517">
    <property type="entry name" value="FG-GAP"/>
</dbReference>
<organism evidence="3 4">
    <name type="scientific">Spirosoma aureum</name>
    <dbReference type="NCBI Taxonomy" id="2692134"/>
    <lineage>
        <taxon>Bacteria</taxon>
        <taxon>Pseudomonadati</taxon>
        <taxon>Bacteroidota</taxon>
        <taxon>Cytophagia</taxon>
        <taxon>Cytophagales</taxon>
        <taxon>Cytophagaceae</taxon>
        <taxon>Spirosoma</taxon>
    </lineage>
</organism>
<feature type="chain" id="PRO_5026343653" evidence="2">
    <location>
        <begin position="19"/>
        <end position="753"/>
    </location>
</feature>
<evidence type="ECO:0000313" key="4">
    <source>
        <dbReference type="Proteomes" id="UP000501802"/>
    </source>
</evidence>
<name>A0A6G9AKY0_9BACT</name>
<dbReference type="AlphaFoldDB" id="A0A6G9AKY0"/>
<dbReference type="PANTHER" id="PTHR44103:SF1">
    <property type="entry name" value="PROPROTEIN CONVERTASE P"/>
    <property type="match status" value="1"/>
</dbReference>
<gene>
    <name evidence="3" type="ORF">G8759_11095</name>
</gene>
<keyword evidence="1 2" id="KW-0732">Signal</keyword>
<evidence type="ECO:0000256" key="1">
    <source>
        <dbReference type="ARBA" id="ARBA00022729"/>
    </source>
</evidence>
<dbReference type="Gene3D" id="2.130.10.130">
    <property type="entry name" value="Integrin alpha, N-terminal"/>
    <property type="match status" value="2"/>
</dbReference>
<dbReference type="EMBL" id="CP050063">
    <property type="protein sequence ID" value="QIP13131.1"/>
    <property type="molecule type" value="Genomic_DNA"/>
</dbReference>
<dbReference type="Proteomes" id="UP000501802">
    <property type="component" value="Chromosome"/>
</dbReference>
<dbReference type="Pfam" id="PF13517">
    <property type="entry name" value="FG-GAP_3"/>
    <property type="match status" value="2"/>
</dbReference>
<dbReference type="NCBIfam" id="TIGR04183">
    <property type="entry name" value="Por_Secre_tail"/>
    <property type="match status" value="1"/>
</dbReference>
<dbReference type="InterPro" id="IPR026444">
    <property type="entry name" value="Secre_tail"/>
</dbReference>
<reference evidence="3 4" key="1">
    <citation type="submission" date="2020-03" db="EMBL/GenBank/DDBJ databases">
        <authorList>
            <person name="Kim M.K."/>
        </authorList>
    </citation>
    <scope>NUCLEOTIDE SEQUENCE [LARGE SCALE GENOMIC DNA]</scope>
    <source>
        <strain evidence="3 4">BT328</strain>
    </source>
</reference>
<dbReference type="InterPro" id="IPR028994">
    <property type="entry name" value="Integrin_alpha_N"/>
</dbReference>
<keyword evidence="4" id="KW-1185">Reference proteome</keyword>
<dbReference type="RefSeq" id="WP_167207910.1">
    <property type="nucleotide sequence ID" value="NZ_CP050063.1"/>
</dbReference>
<dbReference type="PANTHER" id="PTHR44103">
    <property type="entry name" value="PROPROTEIN CONVERTASE P"/>
    <property type="match status" value="1"/>
</dbReference>
<evidence type="ECO:0000313" key="3">
    <source>
        <dbReference type="EMBL" id="QIP13131.1"/>
    </source>
</evidence>
<accession>A0A6G9AKY0</accession>
<feature type="signal peptide" evidence="2">
    <location>
        <begin position="1"/>
        <end position="18"/>
    </location>
</feature>